<evidence type="ECO:0000256" key="1">
    <source>
        <dbReference type="SAM" id="MobiDB-lite"/>
    </source>
</evidence>
<reference evidence="4" key="1">
    <citation type="submission" date="2021-02" db="EMBL/GenBank/DDBJ databases">
        <authorList>
            <person name="Nowell W R."/>
        </authorList>
    </citation>
    <scope>NUCLEOTIDE SEQUENCE</scope>
</reference>
<dbReference type="Pfam" id="PF13842">
    <property type="entry name" value="zf-Tnp_2"/>
    <property type="match status" value="1"/>
</dbReference>
<evidence type="ECO:0008006" key="6">
    <source>
        <dbReference type="Google" id="ProtNLM"/>
    </source>
</evidence>
<sequence>MNKENVFDDESDSEDEGKVMLNLPDSDVDEIEDQLNGTGLKYESEEYSDDDVYLPHGMSKLMVNQNAYYDYVVMMMLHTIGVPKELVQKKLTAPGSCFMRSGELLMIKFLDKKATGDKEIYVVDSKGTAGILQVERFEKGGVKKFVSKPSSIIDYNRNMGGVDLSDSSLHHTRIDRQSYWWFVKLGIHFLGRLLFNDFVMYRMYDSKARFSKFLMCFVRDTMESTGITRKSLNEFTPPQKRILSVSNSNIPQKLMKVQHLSSKTDYNENRQVHVQQRCVLCRSKQVRKQTIYFCRTCPNKPALCYPDCFDVFHSKIQYKL</sequence>
<comment type="caution">
    <text evidence="4">The sequence shown here is derived from an EMBL/GenBank/DDBJ whole genome shotgun (WGS) entry which is preliminary data.</text>
</comment>
<dbReference type="Pfam" id="PF13843">
    <property type="entry name" value="DDE_Tnp_1_7"/>
    <property type="match status" value="1"/>
</dbReference>
<gene>
    <name evidence="4" type="ORF">KIK155_LOCUS16191</name>
</gene>
<evidence type="ECO:0000259" key="3">
    <source>
        <dbReference type="Pfam" id="PF13843"/>
    </source>
</evidence>
<organism evidence="4 5">
    <name type="scientific">Rotaria socialis</name>
    <dbReference type="NCBI Taxonomy" id="392032"/>
    <lineage>
        <taxon>Eukaryota</taxon>
        <taxon>Metazoa</taxon>
        <taxon>Spiralia</taxon>
        <taxon>Gnathifera</taxon>
        <taxon>Rotifera</taxon>
        <taxon>Eurotatoria</taxon>
        <taxon>Bdelloidea</taxon>
        <taxon>Philodinida</taxon>
        <taxon>Philodinidae</taxon>
        <taxon>Rotaria</taxon>
    </lineage>
</organism>
<dbReference type="EMBL" id="CAJNYV010002867">
    <property type="protein sequence ID" value="CAF3508125.1"/>
    <property type="molecule type" value="Genomic_DNA"/>
</dbReference>
<dbReference type="PANTHER" id="PTHR46599">
    <property type="entry name" value="PIGGYBAC TRANSPOSABLE ELEMENT-DERIVED PROTEIN 4"/>
    <property type="match status" value="1"/>
</dbReference>
<accession>A0A818HG69</accession>
<feature type="region of interest" description="Disordered" evidence="1">
    <location>
        <begin position="1"/>
        <end position="26"/>
    </location>
</feature>
<evidence type="ECO:0000259" key="2">
    <source>
        <dbReference type="Pfam" id="PF13842"/>
    </source>
</evidence>
<dbReference type="InterPro" id="IPR032718">
    <property type="entry name" value="PGBD4_Znf_C"/>
</dbReference>
<dbReference type="InterPro" id="IPR029526">
    <property type="entry name" value="PGBD"/>
</dbReference>
<proteinExistence type="predicted"/>
<protein>
    <recommendedName>
        <fullName evidence="6">PiggyBac transposable element-derived protein domain-containing protein</fullName>
    </recommendedName>
</protein>
<dbReference type="AlphaFoldDB" id="A0A818HG69"/>
<dbReference type="Proteomes" id="UP000663865">
    <property type="component" value="Unassembled WGS sequence"/>
</dbReference>
<evidence type="ECO:0000313" key="5">
    <source>
        <dbReference type="Proteomes" id="UP000663865"/>
    </source>
</evidence>
<name>A0A818HG69_9BILA</name>
<dbReference type="PANTHER" id="PTHR46599:SF3">
    <property type="entry name" value="PIGGYBAC TRANSPOSABLE ELEMENT-DERIVED PROTEIN 4"/>
    <property type="match status" value="1"/>
</dbReference>
<feature type="domain" description="PiggyBac transposable element-derived protein 4 C-terminal zinc-finger" evidence="2">
    <location>
        <begin position="272"/>
        <end position="313"/>
    </location>
</feature>
<evidence type="ECO:0000313" key="4">
    <source>
        <dbReference type="EMBL" id="CAF3508125.1"/>
    </source>
</evidence>
<feature type="domain" description="PiggyBac transposable element-derived protein" evidence="3">
    <location>
        <begin position="75"/>
        <end position="196"/>
    </location>
</feature>